<reference evidence="2 3" key="1">
    <citation type="journal article" date="2019" name="Nat. Commun.">
        <title>The antimicrobial potential of Streptomyces from insect microbiomes.</title>
        <authorList>
            <person name="Chevrette M.G."/>
            <person name="Carlson C.M."/>
            <person name="Ortega H.E."/>
            <person name="Thomas C."/>
            <person name="Ananiev G.E."/>
            <person name="Barns K.J."/>
            <person name="Book A.J."/>
            <person name="Cagnazzo J."/>
            <person name="Carlos C."/>
            <person name="Flanigan W."/>
            <person name="Grubbs K.J."/>
            <person name="Horn H.A."/>
            <person name="Hoffmann F.M."/>
            <person name="Klassen J.L."/>
            <person name="Knack J.J."/>
            <person name="Lewin G.R."/>
            <person name="McDonald B.R."/>
            <person name="Muller L."/>
            <person name="Melo W.G.P."/>
            <person name="Pinto-Tomas A.A."/>
            <person name="Schmitz A."/>
            <person name="Wendt-Pienkowski E."/>
            <person name="Wildman S."/>
            <person name="Zhao M."/>
            <person name="Zhang F."/>
            <person name="Bugni T.S."/>
            <person name="Andes D.R."/>
            <person name="Pupo M.T."/>
            <person name="Currie C.R."/>
        </authorList>
    </citation>
    <scope>NUCLEOTIDE SEQUENCE [LARGE SCALE GENOMIC DNA]</scope>
    <source>
        <strain evidence="2 3">SID5840</strain>
    </source>
</reference>
<feature type="transmembrane region" description="Helical" evidence="1">
    <location>
        <begin position="206"/>
        <end position="228"/>
    </location>
</feature>
<dbReference type="Proteomes" id="UP000467124">
    <property type="component" value="Unassembled WGS sequence"/>
</dbReference>
<dbReference type="GO" id="GO:1902604">
    <property type="term" value="P:p-aminobenzoyl-glutamate transmembrane transport"/>
    <property type="evidence" value="ECO:0007669"/>
    <property type="project" value="InterPro"/>
</dbReference>
<protein>
    <submittedName>
        <fullName evidence="2">p-aminobenzoyl-glutamate transporter</fullName>
    </submittedName>
</protein>
<dbReference type="AlphaFoldDB" id="A0A7K2ILW6"/>
<feature type="transmembrane region" description="Helical" evidence="1">
    <location>
        <begin position="118"/>
        <end position="148"/>
    </location>
</feature>
<dbReference type="PANTHER" id="PTHR30282:SF0">
    <property type="entry name" value="P-AMINOBENZOYL-GLUTAMATE TRANSPORT PROTEIN"/>
    <property type="match status" value="1"/>
</dbReference>
<feature type="transmembrane region" description="Helical" evidence="1">
    <location>
        <begin position="299"/>
        <end position="318"/>
    </location>
</feature>
<dbReference type="PANTHER" id="PTHR30282">
    <property type="entry name" value="P-AMINOBENZOYL GLUTAMATE TRANSPORTER"/>
    <property type="match status" value="1"/>
</dbReference>
<keyword evidence="1" id="KW-0812">Transmembrane</keyword>
<dbReference type="InterPro" id="IPR004697">
    <property type="entry name" value="AbgT"/>
</dbReference>
<keyword evidence="1" id="KW-0472">Membrane</keyword>
<dbReference type="RefSeq" id="WP_161112297.1">
    <property type="nucleotide sequence ID" value="NZ_WWHY01000001.1"/>
</dbReference>
<dbReference type="EMBL" id="WWHY01000001">
    <property type="protein sequence ID" value="MYR30960.1"/>
    <property type="molecule type" value="Genomic_DNA"/>
</dbReference>
<gene>
    <name evidence="2" type="ORF">GTW20_01410</name>
</gene>
<organism evidence="2 3">
    <name type="scientific">Nocardiopsis alba</name>
    <dbReference type="NCBI Taxonomy" id="53437"/>
    <lineage>
        <taxon>Bacteria</taxon>
        <taxon>Bacillati</taxon>
        <taxon>Actinomycetota</taxon>
        <taxon>Actinomycetes</taxon>
        <taxon>Streptosporangiales</taxon>
        <taxon>Nocardiopsidaceae</taxon>
        <taxon>Nocardiopsis</taxon>
    </lineage>
</organism>
<feature type="transmembrane region" description="Helical" evidence="1">
    <location>
        <begin position="435"/>
        <end position="454"/>
    </location>
</feature>
<feature type="transmembrane region" description="Helical" evidence="1">
    <location>
        <begin position="339"/>
        <end position="358"/>
    </location>
</feature>
<dbReference type="Pfam" id="PF03806">
    <property type="entry name" value="ABG_transport"/>
    <property type="match status" value="1"/>
</dbReference>
<evidence type="ECO:0000256" key="1">
    <source>
        <dbReference type="SAM" id="Phobius"/>
    </source>
</evidence>
<feature type="transmembrane region" description="Helical" evidence="1">
    <location>
        <begin position="405"/>
        <end position="423"/>
    </location>
</feature>
<feature type="transmembrane region" description="Helical" evidence="1">
    <location>
        <begin position="21"/>
        <end position="42"/>
    </location>
</feature>
<keyword evidence="1" id="KW-1133">Transmembrane helix</keyword>
<feature type="transmembrane region" description="Helical" evidence="1">
    <location>
        <begin position="466"/>
        <end position="491"/>
    </location>
</feature>
<comment type="caution">
    <text evidence="2">The sequence shown here is derived from an EMBL/GenBank/DDBJ whole genome shotgun (WGS) entry which is preliminary data.</text>
</comment>
<sequence>MRLTLGVLSAIERVGNRLPHPFWLFVIMAGLVVLASALLAALNVSVVSPADGSTIAVRSLLSPEGLHFIVGDAVANFAAFPPLPLIVSVMIGVSVAEQSGLVTAALRGSVTRVPKKLLTFAVVLTGISASVASDAAYVVFIPLAAMVFKAVGRSPVLGLVVGFGSVSAGYNAALTITLTDALMSGISTSAAQIIDPDYVVNPLSNFFFTFVSAIFLAVVITLLTELVLVKLTDKVQEDGDGETGDLGSMLLTDEERKGMRRAGLALALYLGALAAIVLPPSSPLRGEDGGLLSSPMLTGVAVVLAVGFLIVGMVYGRTVGTIPTMASVPPAMAVGVRELAPVLVLFFAAAQFIAYFSWSGMADVIAVSGADMLDSLGVHPALFFIGFLLLATTLNIFITSGSAQWALIAPVFIPMFMLMGVSPETTQALYRIADSATNIISPMSAYFILVLGLLQKYRKDAGVGTMISLTLPISITVFVSWSLFFFLWWGLGIPLGPGTPYTY</sequence>
<proteinExistence type="predicted"/>
<accession>A0A7K2ILW6</accession>
<evidence type="ECO:0000313" key="3">
    <source>
        <dbReference type="Proteomes" id="UP000467124"/>
    </source>
</evidence>
<evidence type="ECO:0000313" key="2">
    <source>
        <dbReference type="EMBL" id="MYR30960.1"/>
    </source>
</evidence>
<name>A0A7K2ILW6_9ACTN</name>
<feature type="transmembrane region" description="Helical" evidence="1">
    <location>
        <begin position="262"/>
        <end position="279"/>
    </location>
</feature>
<feature type="transmembrane region" description="Helical" evidence="1">
    <location>
        <begin position="378"/>
        <end position="398"/>
    </location>
</feature>
<dbReference type="GO" id="GO:0015558">
    <property type="term" value="F:secondary active p-aminobenzoyl-glutamate transmembrane transporter activity"/>
    <property type="evidence" value="ECO:0007669"/>
    <property type="project" value="InterPro"/>
</dbReference>